<dbReference type="GO" id="GO:0016491">
    <property type="term" value="F:oxidoreductase activity"/>
    <property type="evidence" value="ECO:0007669"/>
    <property type="project" value="UniProtKB-KW"/>
</dbReference>
<sequence>MDAKTAFFYLFAVVLLVASFRVVTARNPVHAVLNLILAFSQAAAIWLLLKAEFLAIALVLVYLGAVMVLFLFVVMMLDIRIDALRQGFWKHFPLAAFIGVLIVFEMGMVLMGGFSSIDEPKAIATTVLNAAGQPEPYSNTKELGRLLYTEYLYPVEIAASILLVAMIAAIALTLRKRKDSKAINPSEQIRVRAADRVRLVKVAATQAPQVQDGAGDAAAQETKA</sequence>
<dbReference type="GO" id="GO:0048038">
    <property type="term" value="F:quinone binding"/>
    <property type="evidence" value="ECO:0007669"/>
    <property type="project" value="UniProtKB-UniRule"/>
</dbReference>
<dbReference type="KEGG" id="aant:HUK68_14230"/>
<keyword evidence="2" id="KW-0874">Quinone</keyword>
<dbReference type="NCBIfam" id="NF005164">
    <property type="entry name" value="PRK06638.1-4"/>
    <property type="match status" value="1"/>
</dbReference>
<feature type="transmembrane region" description="Helical" evidence="2">
    <location>
        <begin position="6"/>
        <end position="24"/>
    </location>
</feature>
<dbReference type="Gene3D" id="1.20.120.1200">
    <property type="entry name" value="NADH-ubiquinone/plastoquinone oxidoreductase chain 6, subunit NuoJ"/>
    <property type="match status" value="1"/>
</dbReference>
<dbReference type="GO" id="GO:0008137">
    <property type="term" value="F:NADH dehydrogenase (ubiquinone) activity"/>
    <property type="evidence" value="ECO:0007669"/>
    <property type="project" value="UniProtKB-UniRule"/>
</dbReference>
<dbReference type="EC" id="7.1.1.-" evidence="2"/>
<dbReference type="AlphaFoldDB" id="A0A6N1X846"/>
<keyword evidence="3" id="KW-0560">Oxidoreductase</keyword>
<evidence type="ECO:0000256" key="1">
    <source>
        <dbReference type="ARBA" id="ARBA00005698"/>
    </source>
</evidence>
<dbReference type="InterPro" id="IPR042106">
    <property type="entry name" value="Nuo/plastoQ_OxRdtase_6_NuoJ"/>
</dbReference>
<comment type="subcellular location">
    <subcellularLocation>
        <location evidence="2">Cell membrane</location>
        <topology evidence="2">Multi-pass membrane protein</topology>
    </subcellularLocation>
</comment>
<feature type="transmembrane region" description="Helical" evidence="2">
    <location>
        <begin position="91"/>
        <end position="111"/>
    </location>
</feature>
<dbReference type="EMBL" id="CP054840">
    <property type="protein sequence ID" value="QKV53960.1"/>
    <property type="molecule type" value="Genomic_DNA"/>
</dbReference>
<proteinExistence type="inferred from homology"/>
<dbReference type="PANTHER" id="PTHR33269:SF17">
    <property type="entry name" value="NADH-UBIQUINONE OXIDOREDUCTASE CHAIN 6"/>
    <property type="match status" value="1"/>
</dbReference>
<keyword evidence="2" id="KW-1003">Cell membrane</keyword>
<dbReference type="RefSeq" id="WP_175504766.1">
    <property type="nucleotide sequence ID" value="NZ_CAURQT010000023.1"/>
</dbReference>
<reference evidence="3 4" key="1">
    <citation type="submission" date="2020-06" db="EMBL/GenBank/DDBJ databases">
        <title>Acidovorax antarctica sp. nov., isolated from Corinth ice sheet soil, Antarctic Fields Peninsula.</title>
        <authorList>
            <person name="Xu Q."/>
            <person name="Peng F."/>
        </authorList>
    </citation>
    <scope>NUCLEOTIDE SEQUENCE [LARGE SCALE GENOMIC DNA]</scope>
    <source>
        <strain evidence="3 4">16-35-5</strain>
    </source>
</reference>
<accession>A0A6N1X846</accession>
<protein>
    <recommendedName>
        <fullName evidence="2">NADH-quinone oxidoreductase subunit J</fullName>
        <ecNumber evidence="2">7.1.1.-</ecNumber>
    </recommendedName>
</protein>
<keyword evidence="2" id="KW-0472">Membrane</keyword>
<dbReference type="InterPro" id="IPR001457">
    <property type="entry name" value="NADH_UbQ/plastoQ_OxRdtase_su6"/>
</dbReference>
<organism evidence="3 4">
    <name type="scientific">Comamonas antarctica</name>
    <dbReference type="NCBI Taxonomy" id="2743470"/>
    <lineage>
        <taxon>Bacteria</taxon>
        <taxon>Pseudomonadati</taxon>
        <taxon>Pseudomonadota</taxon>
        <taxon>Betaproteobacteria</taxon>
        <taxon>Burkholderiales</taxon>
        <taxon>Comamonadaceae</taxon>
        <taxon>Comamonas</taxon>
    </lineage>
</organism>
<comment type="similarity">
    <text evidence="1 2">Belongs to the complex I subunit 6 family.</text>
</comment>
<evidence type="ECO:0000313" key="4">
    <source>
        <dbReference type="Proteomes" id="UP000509579"/>
    </source>
</evidence>
<dbReference type="GO" id="GO:0005886">
    <property type="term" value="C:plasma membrane"/>
    <property type="evidence" value="ECO:0007669"/>
    <property type="project" value="UniProtKB-SubCell"/>
</dbReference>
<keyword evidence="2" id="KW-0520">NAD</keyword>
<gene>
    <name evidence="3" type="ORF">HUK68_14230</name>
</gene>
<keyword evidence="2" id="KW-0812">Transmembrane</keyword>
<keyword evidence="2" id="KW-1133">Transmembrane helix</keyword>
<keyword evidence="4" id="KW-1185">Reference proteome</keyword>
<evidence type="ECO:0000256" key="2">
    <source>
        <dbReference type="RuleBase" id="RU004429"/>
    </source>
</evidence>
<comment type="function">
    <text evidence="2">NDH-1 shuttles electrons from NADH, via FMN and iron-sulfur (Fe-S) centers, to quinones in the respiratory chain. Couples the redox reaction to proton translocation (for every two electrons transferred, four hydrogen ions are translocated across the cytoplasmic membrane), and thus conserves the redox energy in a proton gradient.</text>
</comment>
<dbReference type="Pfam" id="PF00499">
    <property type="entry name" value="Oxidored_q3"/>
    <property type="match status" value="1"/>
</dbReference>
<evidence type="ECO:0000313" key="3">
    <source>
        <dbReference type="EMBL" id="QKV53960.1"/>
    </source>
</evidence>
<dbReference type="PANTHER" id="PTHR33269">
    <property type="entry name" value="NADH-UBIQUINONE OXIDOREDUCTASE CHAIN 6"/>
    <property type="match status" value="1"/>
</dbReference>
<feature type="transmembrane region" description="Helical" evidence="2">
    <location>
        <begin position="31"/>
        <end position="49"/>
    </location>
</feature>
<name>A0A6N1X846_9BURK</name>
<feature type="transmembrane region" description="Helical" evidence="2">
    <location>
        <begin position="55"/>
        <end position="79"/>
    </location>
</feature>
<comment type="catalytic activity">
    <reaction evidence="2">
        <text>a quinone + NADH + 5 H(+)(in) = a quinol + NAD(+) + 4 H(+)(out)</text>
        <dbReference type="Rhea" id="RHEA:57888"/>
        <dbReference type="ChEBI" id="CHEBI:15378"/>
        <dbReference type="ChEBI" id="CHEBI:24646"/>
        <dbReference type="ChEBI" id="CHEBI:57540"/>
        <dbReference type="ChEBI" id="CHEBI:57945"/>
        <dbReference type="ChEBI" id="CHEBI:132124"/>
    </reaction>
</comment>
<feature type="transmembrane region" description="Helical" evidence="2">
    <location>
        <begin position="151"/>
        <end position="174"/>
    </location>
</feature>
<dbReference type="Proteomes" id="UP000509579">
    <property type="component" value="Chromosome"/>
</dbReference>